<dbReference type="Proteomes" id="UP000694930">
    <property type="component" value="Chromosome 12"/>
</dbReference>
<keyword evidence="1" id="KW-0175">Coiled coil</keyword>
<proteinExistence type="predicted"/>
<organism evidence="3 4">
    <name type="scientific">Solanum pennellii</name>
    <name type="common">Tomato</name>
    <name type="synonym">Lycopersicon pennellii</name>
    <dbReference type="NCBI Taxonomy" id="28526"/>
    <lineage>
        <taxon>Eukaryota</taxon>
        <taxon>Viridiplantae</taxon>
        <taxon>Streptophyta</taxon>
        <taxon>Embryophyta</taxon>
        <taxon>Tracheophyta</taxon>
        <taxon>Spermatophyta</taxon>
        <taxon>Magnoliopsida</taxon>
        <taxon>eudicotyledons</taxon>
        <taxon>Gunneridae</taxon>
        <taxon>Pentapetalae</taxon>
        <taxon>asterids</taxon>
        <taxon>lamiids</taxon>
        <taxon>Solanales</taxon>
        <taxon>Solanaceae</taxon>
        <taxon>Solanoideae</taxon>
        <taxon>Solaneae</taxon>
        <taxon>Solanum</taxon>
        <taxon>Solanum subgen. Lycopersicon</taxon>
    </lineage>
</organism>
<feature type="coiled-coil region" evidence="1">
    <location>
        <begin position="23"/>
        <end position="50"/>
    </location>
</feature>
<accession>A0ABM1V0I6</accession>
<evidence type="ECO:0000256" key="1">
    <source>
        <dbReference type="SAM" id="Coils"/>
    </source>
</evidence>
<evidence type="ECO:0000313" key="3">
    <source>
        <dbReference type="Proteomes" id="UP000694930"/>
    </source>
</evidence>
<dbReference type="PANTHER" id="PTHR31973">
    <property type="entry name" value="POLYPROTEIN, PUTATIVE-RELATED"/>
    <property type="match status" value="1"/>
</dbReference>
<dbReference type="GeneID" id="114075152"/>
<dbReference type="PANTHER" id="PTHR31973:SF189">
    <property type="entry name" value="TRANSPOSASE, MUDR, PLANT, MULE TRANSPOSASE DOMAIN PROTEIN-RELATED"/>
    <property type="match status" value="1"/>
</dbReference>
<evidence type="ECO:0000256" key="2">
    <source>
        <dbReference type="SAM" id="MobiDB-lite"/>
    </source>
</evidence>
<reference evidence="3" key="1">
    <citation type="journal article" date="2014" name="Nat. Genet.">
        <title>The genome of the stress-tolerant wild tomato species Solanum pennellii.</title>
        <authorList>
            <person name="Bolger A."/>
            <person name="Scossa F."/>
            <person name="Bolger M.E."/>
            <person name="Lanz C."/>
            <person name="Maumus F."/>
            <person name="Tohge T."/>
            <person name="Quesneville H."/>
            <person name="Alseekh S."/>
            <person name="Sorensen I."/>
            <person name="Lichtenstein G."/>
            <person name="Fich E.A."/>
            <person name="Conte M."/>
            <person name="Keller H."/>
            <person name="Schneeberger K."/>
            <person name="Schwacke R."/>
            <person name="Ofner I."/>
            <person name="Vrebalov J."/>
            <person name="Xu Y."/>
            <person name="Osorio S."/>
            <person name="Aflitos S.A."/>
            <person name="Schijlen E."/>
            <person name="Jimenez-Gomez J.M."/>
            <person name="Ryngajllo M."/>
            <person name="Kimura S."/>
            <person name="Kumar R."/>
            <person name="Koenig D."/>
            <person name="Headland L.R."/>
            <person name="Maloof J.N."/>
            <person name="Sinha N."/>
            <person name="van Ham R.C."/>
            <person name="Lankhorst R.K."/>
            <person name="Mao L."/>
            <person name="Vogel A."/>
            <person name="Arsova B."/>
            <person name="Panstruga R."/>
            <person name="Fei Z."/>
            <person name="Rose J.K."/>
            <person name="Zamir D."/>
            <person name="Carrari F."/>
            <person name="Giovannoni J.J."/>
            <person name="Weigel D."/>
            <person name="Usadel B."/>
            <person name="Fernie A.R."/>
        </authorList>
    </citation>
    <scope>NUCLEOTIDE SEQUENCE [LARGE SCALE GENOMIC DNA]</scope>
    <source>
        <strain evidence="3">cv. LA0716</strain>
    </source>
</reference>
<reference evidence="4" key="2">
    <citation type="submission" date="2025-08" db="UniProtKB">
        <authorList>
            <consortium name="RefSeq"/>
        </authorList>
    </citation>
    <scope>IDENTIFICATION</scope>
</reference>
<dbReference type="RefSeq" id="XP_027769254.1">
    <property type="nucleotide sequence ID" value="XM_027913453.1"/>
</dbReference>
<sequence length="338" mass="39355">MIDNNFAESFNSWIVEARQKPIIKMLEEIRVKVMNMLRKHEAEVKSWKNEFSPHAMHLFNDYKVIAQRCKVEFNGCCGYEVTEGVDRHTINIKLKRCSCRVWDLSEIHWWYSNKAYLKVYKHKIEPVRGENFWKIEPHHAMKPPTLAKMAGRPKMKRTREKDEVKNRQGAWSASRKGMLMTCGYCGEPNHNRRKCPLLNDKHEDVFQDEENSQESHNVPLTESDNTQESACFFIHVPGLSQISSQSSIVAEHDSDPTIYPKVVSESNFRLHERLKKINTGTRKITFQGDHNGISMPTNLPYSPKKVTWKWKEVMTSNQLQATRERKIGKLKPIGGKGM</sequence>
<feature type="region of interest" description="Disordered" evidence="2">
    <location>
        <begin position="149"/>
        <end position="170"/>
    </location>
</feature>
<evidence type="ECO:0000313" key="4">
    <source>
        <dbReference type="RefSeq" id="XP_027769254.1"/>
    </source>
</evidence>
<keyword evidence="3" id="KW-1185">Reference proteome</keyword>
<gene>
    <name evidence="4" type="primary">LOC114075152</name>
</gene>
<protein>
    <submittedName>
        <fullName evidence="4">Uncharacterized protein LOC114075152</fullName>
    </submittedName>
</protein>
<name>A0ABM1V0I6_SOLPN</name>